<dbReference type="Proteomes" id="UP000238191">
    <property type="component" value="Unassembled WGS sequence"/>
</dbReference>
<comment type="caution">
    <text evidence="2">The sequence shown here is derived from an EMBL/GenBank/DDBJ whole genome shotgun (WGS) entry which is preliminary data.</text>
</comment>
<feature type="transmembrane region" description="Helical" evidence="1">
    <location>
        <begin position="96"/>
        <end position="118"/>
    </location>
</feature>
<evidence type="ECO:0000313" key="2">
    <source>
        <dbReference type="EMBL" id="PPU69813.1"/>
    </source>
</evidence>
<evidence type="ECO:0000313" key="3">
    <source>
        <dbReference type="Proteomes" id="UP000238191"/>
    </source>
</evidence>
<feature type="transmembrane region" description="Helical" evidence="1">
    <location>
        <begin position="66"/>
        <end position="90"/>
    </location>
</feature>
<dbReference type="EMBL" id="MDEI01000002">
    <property type="protein sequence ID" value="PPU69813.1"/>
    <property type="molecule type" value="Genomic_DNA"/>
</dbReference>
<proteinExistence type="predicted"/>
<feature type="transmembrane region" description="Helical" evidence="1">
    <location>
        <begin position="23"/>
        <end position="45"/>
    </location>
</feature>
<keyword evidence="1" id="KW-1133">Transmembrane helix</keyword>
<gene>
    <name evidence="2" type="ORF">XpiCFBP4643_03030</name>
</gene>
<accession>A0A2S7D7L2</accession>
<keyword evidence="3" id="KW-1185">Reference proteome</keyword>
<reference evidence="3" key="1">
    <citation type="submission" date="2016-08" db="EMBL/GenBank/DDBJ databases">
        <authorList>
            <person name="Merda D."/>
            <person name="Briand M."/>
            <person name="Taghouti G."/>
            <person name="Carrere S."/>
            <person name="Gouzy J."/>
            <person name="Portier P."/>
            <person name="Jacques M.-A."/>
            <person name="Fischer-Le Saux M."/>
        </authorList>
    </citation>
    <scope>NUCLEOTIDE SEQUENCE [LARGE SCALE GENOMIC DNA]</scope>
    <source>
        <strain evidence="3">CFBP4643</strain>
    </source>
</reference>
<sequence>MRSEPSALAASHRQRRHWRHWPWGWMALSLSLAAWACLAVLALLFTASIGMPGDGNQAMQATRMPMLVTLLTGALLTLGGLVASPVAFSLRRQSGAAAIALALLLLLLLLFGSSLLALRAA</sequence>
<dbReference type="RefSeq" id="WP_104611365.1">
    <property type="nucleotide sequence ID" value="NZ_MDEI01000002.1"/>
</dbReference>
<protein>
    <submittedName>
        <fullName evidence="2">Uncharacterized protein</fullName>
    </submittedName>
</protein>
<evidence type="ECO:0000256" key="1">
    <source>
        <dbReference type="SAM" id="Phobius"/>
    </source>
</evidence>
<keyword evidence="1" id="KW-0472">Membrane</keyword>
<organism evidence="2 3">
    <name type="scientific">Xanthomonas pisi</name>
    <dbReference type="NCBI Taxonomy" id="56457"/>
    <lineage>
        <taxon>Bacteria</taxon>
        <taxon>Pseudomonadati</taxon>
        <taxon>Pseudomonadota</taxon>
        <taxon>Gammaproteobacteria</taxon>
        <taxon>Lysobacterales</taxon>
        <taxon>Lysobacteraceae</taxon>
        <taxon>Xanthomonas</taxon>
    </lineage>
</organism>
<name>A0A2S7D7L2_9XANT</name>
<dbReference type="AlphaFoldDB" id="A0A2S7D7L2"/>
<keyword evidence="1" id="KW-0812">Transmembrane</keyword>